<feature type="transmembrane region" description="Helical" evidence="1">
    <location>
        <begin position="51"/>
        <end position="69"/>
    </location>
</feature>
<dbReference type="Proteomes" id="UP000297966">
    <property type="component" value="Unassembled WGS sequence"/>
</dbReference>
<proteinExistence type="predicted"/>
<accession>A0A4Y9M194</accession>
<protein>
    <submittedName>
        <fullName evidence="2">Uncharacterized protein</fullName>
    </submittedName>
</protein>
<evidence type="ECO:0000313" key="3">
    <source>
        <dbReference type="Proteomes" id="UP000297966"/>
    </source>
</evidence>
<dbReference type="EMBL" id="SPQT01000004">
    <property type="protein sequence ID" value="TFV48778.1"/>
    <property type="molecule type" value="Genomic_DNA"/>
</dbReference>
<sequence>MEPELSPRVVLMLPREETTMRWKISPLFLHFRRGPHPKFNPRGHDPRTIDVLAMIALLALVLGSGWYLATSLATPPSSTAFIVPSQSVHW</sequence>
<comment type="caution">
    <text evidence="2">The sequence shown here is derived from an EMBL/GenBank/DDBJ whole genome shotgun (WGS) entry which is preliminary data.</text>
</comment>
<name>A0A4Y9M194_9BRAD</name>
<organism evidence="2 3">
    <name type="scientific">Bradyrhizobium niftali</name>
    <dbReference type="NCBI Taxonomy" id="2560055"/>
    <lineage>
        <taxon>Bacteria</taxon>
        <taxon>Pseudomonadati</taxon>
        <taxon>Pseudomonadota</taxon>
        <taxon>Alphaproteobacteria</taxon>
        <taxon>Hyphomicrobiales</taxon>
        <taxon>Nitrobacteraceae</taxon>
        <taxon>Bradyrhizobium</taxon>
    </lineage>
</organism>
<evidence type="ECO:0000256" key="1">
    <source>
        <dbReference type="SAM" id="Phobius"/>
    </source>
</evidence>
<reference evidence="2 3" key="1">
    <citation type="submission" date="2019-03" db="EMBL/GenBank/DDBJ databases">
        <title>Bradyrhizobium diversity isolated from nodules of Chamaecrista fasciculata.</title>
        <authorList>
            <person name="Klepa M.S."/>
            <person name="Urquiaga M.O."/>
            <person name="Hungria M."/>
            <person name="Delamuta J.R."/>
        </authorList>
    </citation>
    <scope>NUCLEOTIDE SEQUENCE [LARGE SCALE GENOMIC DNA]</scope>
    <source>
        <strain evidence="2 3">CNPSo 3448</strain>
    </source>
</reference>
<keyword evidence="1" id="KW-0472">Membrane</keyword>
<evidence type="ECO:0000313" key="2">
    <source>
        <dbReference type="EMBL" id="TFV48778.1"/>
    </source>
</evidence>
<keyword evidence="3" id="KW-1185">Reference proteome</keyword>
<dbReference type="AlphaFoldDB" id="A0A4Y9M194"/>
<keyword evidence="1" id="KW-1133">Transmembrane helix</keyword>
<keyword evidence="1" id="KW-0812">Transmembrane</keyword>
<gene>
    <name evidence="2" type="ORF">E4K65_11850</name>
</gene>
<dbReference type="OrthoDB" id="8243097at2"/>